<proteinExistence type="predicted"/>
<evidence type="ECO:0000313" key="1">
    <source>
        <dbReference type="EMBL" id="MBC8432276.1"/>
    </source>
</evidence>
<dbReference type="Pfam" id="PF11535">
    <property type="entry name" value="Calci_bind_CcbP"/>
    <property type="match status" value="1"/>
</dbReference>
<sequence>MEIIVDAYGPEEQAMGWFYYLEETLQFPFTAVCNTKRAISPLHVQDEVDVIGMAPEEECEKEMFVTIRWERDGLAVPLSQLTPIHAASSQTKEAVEDWHYWVLMGYQFS</sequence>
<dbReference type="EMBL" id="JACNIG010000214">
    <property type="protein sequence ID" value="MBC8432276.1"/>
    <property type="molecule type" value="Genomic_DNA"/>
</dbReference>
<reference evidence="1 2" key="1">
    <citation type="submission" date="2020-08" db="EMBL/GenBank/DDBJ databases">
        <title>Bridging the membrane lipid divide: bacteria of the FCB group superphylum have the potential to synthesize archaeal ether lipids.</title>
        <authorList>
            <person name="Villanueva L."/>
            <person name="Von Meijenfeldt F.A.B."/>
            <person name="Westbye A.B."/>
            <person name="Yadav S."/>
            <person name="Hopmans E.C."/>
            <person name="Dutilh B.E."/>
            <person name="Sinninghe Damste J.S."/>
        </authorList>
    </citation>
    <scope>NUCLEOTIDE SEQUENCE [LARGE SCALE GENOMIC DNA]</scope>
    <source>
        <strain evidence="1">NIOZ-UU17</strain>
    </source>
</reference>
<gene>
    <name evidence="1" type="ORF">H8D96_10180</name>
</gene>
<dbReference type="AlphaFoldDB" id="A0A8J6TM91"/>
<accession>A0A8J6TM91</accession>
<name>A0A8J6TM91_9BACT</name>
<dbReference type="Gene3D" id="6.10.140.400">
    <property type="match status" value="2"/>
</dbReference>
<dbReference type="InterPro" id="IPR020994">
    <property type="entry name" value="Uncharacterised_Ca-bd_CcbP"/>
</dbReference>
<dbReference type="Proteomes" id="UP000605201">
    <property type="component" value="Unassembled WGS sequence"/>
</dbReference>
<evidence type="ECO:0000313" key="2">
    <source>
        <dbReference type="Proteomes" id="UP000605201"/>
    </source>
</evidence>
<organism evidence="1 2">
    <name type="scientific">Candidatus Desulfatibia vada</name>
    <dbReference type="NCBI Taxonomy" id="2841696"/>
    <lineage>
        <taxon>Bacteria</taxon>
        <taxon>Pseudomonadati</taxon>
        <taxon>Thermodesulfobacteriota</taxon>
        <taxon>Desulfobacteria</taxon>
        <taxon>Desulfobacterales</taxon>
        <taxon>Desulfobacterales incertae sedis</taxon>
        <taxon>Candidatus Desulfatibia</taxon>
    </lineage>
</organism>
<comment type="caution">
    <text evidence="1">The sequence shown here is derived from an EMBL/GenBank/DDBJ whole genome shotgun (WGS) entry which is preliminary data.</text>
</comment>
<protein>
    <submittedName>
        <fullName evidence="1">Calcium-binding protein</fullName>
    </submittedName>
</protein>